<dbReference type="EMBL" id="LT549890">
    <property type="protein sequence ID" value="SAI84341.1"/>
    <property type="molecule type" value="Genomic_DNA"/>
</dbReference>
<reference evidence="2" key="1">
    <citation type="submission" date="2016-04" db="EMBL/GenBank/DDBJ databases">
        <authorList>
            <person name="Shah S.A."/>
            <person name="Garrett R.A."/>
        </authorList>
    </citation>
    <scope>NUCLEOTIDE SEQUENCE [LARGE SCALE GENOMIC DNA]</scope>
    <source>
        <strain evidence="2">ATCC 35091 / DSM 1616 / JCM 8930 / NBRC 15331 / P1</strain>
    </source>
</reference>
<evidence type="ECO:0000313" key="2">
    <source>
        <dbReference type="Proteomes" id="UP000076770"/>
    </source>
</evidence>
<organism evidence="1 2">
    <name type="scientific">Saccharolobus solfataricus</name>
    <name type="common">Sulfolobus solfataricus</name>
    <dbReference type="NCBI Taxonomy" id="2287"/>
    <lineage>
        <taxon>Archaea</taxon>
        <taxon>Thermoproteota</taxon>
        <taxon>Thermoprotei</taxon>
        <taxon>Sulfolobales</taxon>
        <taxon>Sulfolobaceae</taxon>
        <taxon>Saccharolobus</taxon>
    </lineage>
</organism>
<sequence length="75" mass="8732">MECGYPPQWARWDLNPGPLPRKGSVLTRLDDGPTSYLINNDFTLKVFFGLCFADLLNFHRELRGVKKRNYASNHY</sequence>
<gene>
    <name evidence="1" type="ORF">SSOP1_0787</name>
</gene>
<protein>
    <submittedName>
        <fullName evidence="1">Uncharacterized protein</fullName>
    </submittedName>
</protein>
<name>A0A157T0E2_SACSO</name>
<evidence type="ECO:0000313" key="1">
    <source>
        <dbReference type="EMBL" id="SAI84341.1"/>
    </source>
</evidence>
<proteinExistence type="predicted"/>
<accession>A0A157T0E2</accession>
<dbReference type="AlphaFoldDB" id="A0A157T0E2"/>
<dbReference type="Proteomes" id="UP000076770">
    <property type="component" value="Chromosome i"/>
</dbReference>